<dbReference type="Proteomes" id="UP000824540">
    <property type="component" value="Unassembled WGS sequence"/>
</dbReference>
<evidence type="ECO:0000313" key="4">
    <source>
        <dbReference type="Proteomes" id="UP000824540"/>
    </source>
</evidence>
<dbReference type="SUPFAM" id="SSF48097">
    <property type="entry name" value="Regulator of G-protein signaling, RGS"/>
    <property type="match status" value="1"/>
</dbReference>
<keyword evidence="4" id="KW-1185">Reference proteome</keyword>
<dbReference type="EMBL" id="JAFBMS010000067">
    <property type="protein sequence ID" value="KAG9338385.1"/>
    <property type="molecule type" value="Genomic_DNA"/>
</dbReference>
<gene>
    <name evidence="3" type="ORF">JZ751_025789</name>
</gene>
<dbReference type="PROSITE" id="PS50132">
    <property type="entry name" value="RGS"/>
    <property type="match status" value="1"/>
</dbReference>
<proteinExistence type="predicted"/>
<sequence length="222" mass="25476">MPRGRRGKENKRLPPTARVTSAGDGTDALPASPKQPEGYTIRLFSPHNNNVQRTSITTYRLSGEKPDLSHKMYKLRVSPEECLKWRESFDRLLANKHGLSAFRAFLVSEFSEENLAFYLACEDYRNTTSTTKLSIKAKKIYEEFIGSDAPREVNIDHETRAITKQNLERPTQTSFDPAQSKIYTLMEKDCYPRFLRSAAYHELTRPLTSKIGQHCNGEKTRK</sequence>
<dbReference type="FunFam" id="1.10.167.10:FF:000001">
    <property type="entry name" value="Putative regulator of g-protein signaling 12"/>
    <property type="match status" value="1"/>
</dbReference>
<dbReference type="InterPro" id="IPR044926">
    <property type="entry name" value="RGS_subdomain_2"/>
</dbReference>
<organism evidence="3 4">
    <name type="scientific">Albula glossodonta</name>
    <name type="common">roundjaw bonefish</name>
    <dbReference type="NCBI Taxonomy" id="121402"/>
    <lineage>
        <taxon>Eukaryota</taxon>
        <taxon>Metazoa</taxon>
        <taxon>Chordata</taxon>
        <taxon>Craniata</taxon>
        <taxon>Vertebrata</taxon>
        <taxon>Euteleostomi</taxon>
        <taxon>Actinopterygii</taxon>
        <taxon>Neopterygii</taxon>
        <taxon>Teleostei</taxon>
        <taxon>Albuliformes</taxon>
        <taxon>Albulidae</taxon>
        <taxon>Albula</taxon>
    </lineage>
</organism>
<feature type="domain" description="RGS" evidence="2">
    <location>
        <begin position="88"/>
        <end position="204"/>
    </location>
</feature>
<dbReference type="PANTHER" id="PTHR10845">
    <property type="entry name" value="REGULATOR OF G PROTEIN SIGNALING"/>
    <property type="match status" value="1"/>
</dbReference>
<accession>A0A8T2NDE5</accession>
<comment type="caution">
    <text evidence="3">The sequence shown here is derived from an EMBL/GenBank/DDBJ whole genome shotgun (WGS) entry which is preliminary data.</text>
</comment>
<feature type="region of interest" description="Disordered" evidence="1">
    <location>
        <begin position="1"/>
        <end position="37"/>
    </location>
</feature>
<dbReference type="Pfam" id="PF00615">
    <property type="entry name" value="RGS"/>
    <property type="match status" value="1"/>
</dbReference>
<name>A0A8T2NDE5_9TELE</name>
<evidence type="ECO:0000259" key="2">
    <source>
        <dbReference type="PROSITE" id="PS50132"/>
    </source>
</evidence>
<dbReference type="PRINTS" id="PR01301">
    <property type="entry name" value="RGSPROTEIN"/>
</dbReference>
<dbReference type="SMART" id="SM00315">
    <property type="entry name" value="RGS"/>
    <property type="match status" value="1"/>
</dbReference>
<protein>
    <recommendedName>
        <fullName evidence="2">RGS domain-containing protein</fullName>
    </recommendedName>
</protein>
<dbReference type="InterPro" id="IPR036305">
    <property type="entry name" value="RGS_sf"/>
</dbReference>
<evidence type="ECO:0000313" key="3">
    <source>
        <dbReference type="EMBL" id="KAG9338385.1"/>
    </source>
</evidence>
<dbReference type="PANTHER" id="PTHR10845:SF245">
    <property type="entry name" value="REGULATOR OF G-PROTEIN SIGNALING 16"/>
    <property type="match status" value="1"/>
</dbReference>
<dbReference type="OrthoDB" id="196547at2759"/>
<evidence type="ECO:0000256" key="1">
    <source>
        <dbReference type="SAM" id="MobiDB-lite"/>
    </source>
</evidence>
<reference evidence="3" key="1">
    <citation type="thesis" date="2021" institute="BYU ScholarsArchive" country="Provo, UT, USA">
        <title>Applications of and Algorithms for Genome Assembly and Genomic Analyses with an Emphasis on Marine Teleosts.</title>
        <authorList>
            <person name="Pickett B.D."/>
        </authorList>
    </citation>
    <scope>NUCLEOTIDE SEQUENCE</scope>
    <source>
        <strain evidence="3">HI-2016</strain>
    </source>
</reference>
<dbReference type="InterPro" id="IPR016137">
    <property type="entry name" value="RGS"/>
</dbReference>
<dbReference type="Gene3D" id="1.10.167.10">
    <property type="entry name" value="Regulator of G-protein Signalling 4, domain 2"/>
    <property type="match status" value="1"/>
</dbReference>
<dbReference type="AlphaFoldDB" id="A0A8T2NDE5"/>